<evidence type="ECO:0000259" key="2">
    <source>
        <dbReference type="Pfam" id="PF01494"/>
    </source>
</evidence>
<dbReference type="RefSeq" id="WP_138664540.1">
    <property type="nucleotide sequence ID" value="NZ_VCKY01000006.1"/>
</dbReference>
<dbReference type="InterPro" id="IPR002938">
    <property type="entry name" value="FAD-bd"/>
</dbReference>
<dbReference type="NCBIfam" id="NF004829">
    <property type="entry name" value="PRK06183.1-3"/>
    <property type="match status" value="1"/>
</dbReference>
<organism evidence="3 4">
    <name type="scientific">Nonomuraea turkmeniaca</name>
    <dbReference type="NCBI Taxonomy" id="103838"/>
    <lineage>
        <taxon>Bacteria</taxon>
        <taxon>Bacillati</taxon>
        <taxon>Actinomycetota</taxon>
        <taxon>Actinomycetes</taxon>
        <taxon>Streptosporangiales</taxon>
        <taxon>Streptosporangiaceae</taxon>
        <taxon>Nonomuraea</taxon>
    </lineage>
</organism>
<dbReference type="PRINTS" id="PR00420">
    <property type="entry name" value="RNGMNOXGNASE"/>
</dbReference>
<dbReference type="EMBL" id="VCKY01000006">
    <property type="protein sequence ID" value="TMR24928.1"/>
    <property type="molecule type" value="Genomic_DNA"/>
</dbReference>
<protein>
    <submittedName>
        <fullName evidence="3">Bifunctional 3-(3-hydroxy-phenyl)propionate/3-hydroxycinnamic acid hydroxylase</fullName>
    </submittedName>
</protein>
<evidence type="ECO:0000256" key="1">
    <source>
        <dbReference type="ARBA" id="ARBA00023002"/>
    </source>
</evidence>
<dbReference type="InterPro" id="IPR050631">
    <property type="entry name" value="PheA/TfdB_FAD_monoxygenase"/>
</dbReference>
<dbReference type="GO" id="GO:0071949">
    <property type="term" value="F:FAD binding"/>
    <property type="evidence" value="ECO:0007669"/>
    <property type="project" value="InterPro"/>
</dbReference>
<gene>
    <name evidence="3" type="ORF">ETD86_03110</name>
</gene>
<dbReference type="GO" id="GO:0019622">
    <property type="term" value="P:3-(3-hydroxy)phenylpropionate catabolic process"/>
    <property type="evidence" value="ECO:0007669"/>
    <property type="project" value="TreeGrafter"/>
</dbReference>
<dbReference type="PANTHER" id="PTHR43476">
    <property type="entry name" value="3-(3-HYDROXY-PHENYL)PROPIONATE/3-HYDROXYCINNAMIC ACID HYDROXYLASE"/>
    <property type="match status" value="1"/>
</dbReference>
<dbReference type="Pfam" id="PF01494">
    <property type="entry name" value="FAD_binding_3"/>
    <property type="match status" value="1"/>
</dbReference>
<dbReference type="SUPFAM" id="SSF51905">
    <property type="entry name" value="FAD/NAD(P)-binding domain"/>
    <property type="match status" value="1"/>
</dbReference>
<evidence type="ECO:0000313" key="4">
    <source>
        <dbReference type="Proteomes" id="UP000309128"/>
    </source>
</evidence>
<evidence type="ECO:0000313" key="3">
    <source>
        <dbReference type="EMBL" id="TMR24928.1"/>
    </source>
</evidence>
<dbReference type="Gene3D" id="3.50.50.60">
    <property type="entry name" value="FAD/NAD(P)-binding domain"/>
    <property type="match status" value="1"/>
</dbReference>
<dbReference type="GO" id="GO:0008688">
    <property type="term" value="F:3-(3-hydroxyphenyl)propionate hydroxylase activity"/>
    <property type="evidence" value="ECO:0007669"/>
    <property type="project" value="TreeGrafter"/>
</dbReference>
<accession>A0A5S4FWA2</accession>
<dbReference type="Gene3D" id="3.30.70.2450">
    <property type="match status" value="1"/>
</dbReference>
<name>A0A5S4FWA2_9ACTN</name>
<keyword evidence="4" id="KW-1185">Reference proteome</keyword>
<dbReference type="Proteomes" id="UP000309128">
    <property type="component" value="Unassembled WGS sequence"/>
</dbReference>
<dbReference type="InterPro" id="IPR036188">
    <property type="entry name" value="FAD/NAD-bd_sf"/>
</dbReference>
<comment type="caution">
    <text evidence="3">The sequence shown here is derived from an EMBL/GenBank/DDBJ whole genome shotgun (WGS) entry which is preliminary data.</text>
</comment>
<dbReference type="PANTHER" id="PTHR43476:SF3">
    <property type="entry name" value="FAD-BINDING MONOOXYGENASE"/>
    <property type="match status" value="1"/>
</dbReference>
<feature type="domain" description="FAD-binding" evidence="2">
    <location>
        <begin position="15"/>
        <end position="352"/>
    </location>
</feature>
<sequence length="564" mass="61010">MHTNGTPAAKTAVHDVLIVGFGPVGQTLAVLLAQKGHDVVVVERWTEPYPKPRAVVFDDEVARIFASAGIADRFADVSEPSSAYEWRNGDGETLLRFDYGERGPSGWPESNMFTQPKLERALQERAESFPNVTVYRGTEAVQLIQRGDHVEVTVHGVTLKQKRLRAAYVVGCDGANSFVRQRMNATTTDLGFFYDWLICDVIEHSQRRWFPENIQICDPRRPTTMVSGGPGRRRWEFMRMPGDQRDEFDSDDNAWRLLAGWGVTPDNATLEKRALYTFQARWVDGWRDGRLLLAGDAAHLMPPFAGQGMCSGVRDAANLAWKLDLVLRGLAGEDLLTTYGTERSAHVRHAVHMSVELGKVICATDPEVVAERDRTLIAAGARPEVGLPPPPPAVLGPGALQSGGDGTPLAPAGRVAVQGRVREAGGAAGLLDEVAGFGFHVLVDGTRVDARELFFVDDVSAFLGDLDARVLRVIPDGAPVEESGGSVLTVKDLDGVLLSHLRACGHLVQIIRPDFYVFGGVPDQAGLPGLLAELAVALGHRSAALPTEVVQGASSRCRPAGTAD</sequence>
<reference evidence="3 4" key="1">
    <citation type="submission" date="2019-05" db="EMBL/GenBank/DDBJ databases">
        <title>Draft genome sequence of Nonomuraea turkmeniaca DSM 43926.</title>
        <authorList>
            <person name="Saricaoglu S."/>
            <person name="Isik K."/>
        </authorList>
    </citation>
    <scope>NUCLEOTIDE SEQUENCE [LARGE SCALE GENOMIC DNA]</scope>
    <source>
        <strain evidence="3 4">DSM 43926</strain>
    </source>
</reference>
<dbReference type="AlphaFoldDB" id="A0A5S4FWA2"/>
<proteinExistence type="predicted"/>
<keyword evidence="1" id="KW-0560">Oxidoreductase</keyword>
<dbReference type="OrthoDB" id="8670884at2"/>